<accession>A0A250WVA3</accession>
<protein>
    <recommendedName>
        <fullName evidence="3">HMG box domain-containing protein</fullName>
    </recommendedName>
</protein>
<dbReference type="InterPro" id="IPR022210">
    <property type="entry name" value="TF_GCR1-like"/>
</dbReference>
<dbReference type="Pfam" id="PF12550">
    <property type="entry name" value="GCR1_C"/>
    <property type="match status" value="1"/>
</dbReference>
<dbReference type="Pfam" id="PF00505">
    <property type="entry name" value="HMG_box"/>
    <property type="match status" value="1"/>
</dbReference>
<gene>
    <name evidence="4" type="ORF">CEUSTIGMA_g2182.t1</name>
</gene>
<name>A0A250WVA3_9CHLO</name>
<dbReference type="InterPro" id="IPR036910">
    <property type="entry name" value="HMG_box_dom_sf"/>
</dbReference>
<reference evidence="4 5" key="1">
    <citation type="submission" date="2017-08" db="EMBL/GenBank/DDBJ databases">
        <title>Acidophilic green algal genome provides insights into adaptation to an acidic environment.</title>
        <authorList>
            <person name="Hirooka S."/>
            <person name="Hirose Y."/>
            <person name="Kanesaki Y."/>
            <person name="Higuchi S."/>
            <person name="Fujiwara T."/>
            <person name="Onuma R."/>
            <person name="Era A."/>
            <person name="Ohbayashi R."/>
            <person name="Uzuka A."/>
            <person name="Nozaki H."/>
            <person name="Yoshikawa H."/>
            <person name="Miyagishima S.Y."/>
        </authorList>
    </citation>
    <scope>NUCLEOTIDE SEQUENCE [LARGE SCALE GENOMIC DNA]</scope>
    <source>
        <strain evidence="4 5">NIES-2499</strain>
    </source>
</reference>
<feature type="region of interest" description="Disordered" evidence="2">
    <location>
        <begin position="1"/>
        <end position="117"/>
    </location>
</feature>
<dbReference type="PROSITE" id="PS50118">
    <property type="entry name" value="HMG_BOX_2"/>
    <property type="match status" value="1"/>
</dbReference>
<dbReference type="SUPFAM" id="SSF47095">
    <property type="entry name" value="HMG-box"/>
    <property type="match status" value="1"/>
</dbReference>
<proteinExistence type="predicted"/>
<sequence>MLQHSSNPQLPSTSVIMQHSSNPQLPSTSAMLQHSSNPQLPSTSAMLQHSSNPHQLPSTSAMLQHSSNPQLPSTSAMLQHSSNPQLPSTSAMLQHSSNPHQLPSTSAMLQHSSNPHQLPSTSVIMQSPGCPFYIGNDLTSLYTDYDKGLHGQPAKREMERLHGFKWRTGHKQQWSVSLKILRFVEDVAAAHHPPISGLQAVEKIKMFGKDISTRNKLHDWITHHGASWLSSLHSPSRAVPSQLTAAGSGGGRAVPTLDFDQIQPAHQLTAAGSGGGRAVPTLDFDQIQPAHQLTAAGSGGGRAVPTLDFDQNQPAHQLTAAGSGGGRAQDMFGWGVNAGHVSTKRKRNKHDNCKPPSAYMLFCGDTRAHTSREHPHMSPQEIASEQGRRWNTLEAHVKAWYKNKYASLLADYLKSKNASQASQSQVC</sequence>
<dbReference type="Gene3D" id="1.10.30.10">
    <property type="entry name" value="High mobility group box domain"/>
    <property type="match status" value="1"/>
</dbReference>
<evidence type="ECO:0000313" key="4">
    <source>
        <dbReference type="EMBL" id="GAX74735.1"/>
    </source>
</evidence>
<dbReference type="Proteomes" id="UP000232323">
    <property type="component" value="Unassembled WGS sequence"/>
</dbReference>
<keyword evidence="5" id="KW-1185">Reference proteome</keyword>
<dbReference type="SMART" id="SM00398">
    <property type="entry name" value="HMG"/>
    <property type="match status" value="1"/>
</dbReference>
<dbReference type="AlphaFoldDB" id="A0A250WVA3"/>
<evidence type="ECO:0000313" key="5">
    <source>
        <dbReference type="Proteomes" id="UP000232323"/>
    </source>
</evidence>
<keyword evidence="1" id="KW-0539">Nucleus</keyword>
<evidence type="ECO:0000256" key="2">
    <source>
        <dbReference type="SAM" id="MobiDB-lite"/>
    </source>
</evidence>
<dbReference type="EMBL" id="BEGY01000009">
    <property type="protein sequence ID" value="GAX74735.1"/>
    <property type="molecule type" value="Genomic_DNA"/>
</dbReference>
<dbReference type="STRING" id="1157962.A0A250WVA3"/>
<organism evidence="4 5">
    <name type="scientific">Chlamydomonas eustigma</name>
    <dbReference type="NCBI Taxonomy" id="1157962"/>
    <lineage>
        <taxon>Eukaryota</taxon>
        <taxon>Viridiplantae</taxon>
        <taxon>Chlorophyta</taxon>
        <taxon>core chlorophytes</taxon>
        <taxon>Chlorophyceae</taxon>
        <taxon>CS clade</taxon>
        <taxon>Chlamydomonadales</taxon>
        <taxon>Chlamydomonadaceae</taxon>
        <taxon>Chlamydomonas</taxon>
    </lineage>
</organism>
<comment type="caution">
    <text evidence="4">The sequence shown here is derived from an EMBL/GenBank/DDBJ whole genome shotgun (WGS) entry which is preliminary data.</text>
</comment>
<keyword evidence="1" id="KW-0238">DNA-binding</keyword>
<dbReference type="InterPro" id="IPR009071">
    <property type="entry name" value="HMG_box_dom"/>
</dbReference>
<dbReference type="GO" id="GO:0005634">
    <property type="term" value="C:nucleus"/>
    <property type="evidence" value="ECO:0007669"/>
    <property type="project" value="UniProtKB-UniRule"/>
</dbReference>
<feature type="DNA-binding region" description="HMG box" evidence="1">
    <location>
        <begin position="352"/>
        <end position="420"/>
    </location>
</feature>
<evidence type="ECO:0000256" key="1">
    <source>
        <dbReference type="PROSITE-ProRule" id="PRU00267"/>
    </source>
</evidence>
<feature type="domain" description="HMG box" evidence="3">
    <location>
        <begin position="352"/>
        <end position="420"/>
    </location>
</feature>
<dbReference type="GO" id="GO:0003677">
    <property type="term" value="F:DNA binding"/>
    <property type="evidence" value="ECO:0007669"/>
    <property type="project" value="UniProtKB-UniRule"/>
</dbReference>
<evidence type="ECO:0000259" key="3">
    <source>
        <dbReference type="PROSITE" id="PS50118"/>
    </source>
</evidence>